<dbReference type="EMBL" id="CP003093">
    <property type="protein sequence ID" value="AER57364.1"/>
    <property type="molecule type" value="Genomic_DNA"/>
</dbReference>
<organism evidence="1 2">
    <name type="scientific">Pseudoxanthomonas spadix (strain BD-a59)</name>
    <dbReference type="NCBI Taxonomy" id="1045855"/>
    <lineage>
        <taxon>Bacteria</taxon>
        <taxon>Pseudomonadati</taxon>
        <taxon>Pseudomonadota</taxon>
        <taxon>Gammaproteobacteria</taxon>
        <taxon>Lysobacterales</taxon>
        <taxon>Lysobacteraceae</taxon>
        <taxon>Pseudoxanthomonas</taxon>
    </lineage>
</organism>
<dbReference type="OrthoDB" id="9807577at2"/>
<name>G7UTB8_PSEUP</name>
<gene>
    <name evidence="1" type="ordered locus">DSC_13600</name>
</gene>
<dbReference type="AlphaFoldDB" id="G7UTB8"/>
<dbReference type="HOGENOM" id="CLU_097481_0_1_6"/>
<dbReference type="InterPro" id="IPR012441">
    <property type="entry name" value="DUF1643"/>
</dbReference>
<protein>
    <recommendedName>
        <fullName evidence="3">DUF1643 domain-containing protein</fullName>
    </recommendedName>
</protein>
<dbReference type="Proteomes" id="UP000005870">
    <property type="component" value="Chromosome"/>
</dbReference>
<dbReference type="eggNOG" id="COG4333">
    <property type="taxonomic scope" value="Bacteria"/>
</dbReference>
<reference evidence="1 2" key="1">
    <citation type="journal article" date="2012" name="J. Bacteriol.">
        <title>Complete Genome Sequence of the BTEX-Degrading Bacterium Pseudoxanthomonas spadix BD-a59.</title>
        <authorList>
            <person name="Lee S.H."/>
            <person name="Jin H.M."/>
            <person name="Lee H.J."/>
            <person name="Kim J.M."/>
            <person name="Jeon C.O."/>
        </authorList>
    </citation>
    <scope>NUCLEOTIDE SEQUENCE [LARGE SCALE GENOMIC DNA]</scope>
    <source>
        <strain evidence="1 2">BD-a59</strain>
    </source>
</reference>
<proteinExistence type="predicted"/>
<sequence>MKNGATLSPCRTYRYDLWRTWIGGNGYAMFVGLNPSTADETQDDPTIRRCIAFAKSWGYAGLCMTNLFAFRTTNPGDMKRAADPIGPQNDYVLKERASRAGIVIAAWGRHGTHKDRAWWVRMMLPQLHYLRLTKDGHPGHPLYLPKELVPVEWAWRSNADMAKPGLQGGS</sequence>
<dbReference type="Pfam" id="PF07799">
    <property type="entry name" value="DUF1643"/>
    <property type="match status" value="1"/>
</dbReference>
<accession>G7UTB8</accession>
<evidence type="ECO:0008006" key="3">
    <source>
        <dbReference type="Google" id="ProtNLM"/>
    </source>
</evidence>
<evidence type="ECO:0000313" key="2">
    <source>
        <dbReference type="Proteomes" id="UP000005870"/>
    </source>
</evidence>
<dbReference type="RefSeq" id="WP_014161537.1">
    <property type="nucleotide sequence ID" value="NC_016147.2"/>
</dbReference>
<evidence type="ECO:0000313" key="1">
    <source>
        <dbReference type="EMBL" id="AER57364.1"/>
    </source>
</evidence>
<dbReference type="STRING" id="1045855.DSC_13600"/>
<keyword evidence="2" id="KW-1185">Reference proteome</keyword>
<dbReference type="KEGG" id="psd:DSC_13600"/>